<keyword evidence="3" id="KW-1185">Reference proteome</keyword>
<dbReference type="InterPro" id="IPR050167">
    <property type="entry name" value="Ser_Thr_protein_kinase"/>
</dbReference>
<protein>
    <recommendedName>
        <fullName evidence="1">Protein kinase domain-containing protein</fullName>
    </recommendedName>
</protein>
<sequence length="324" mass="37567">METSSCTELNFDQFFSLLIDFPDKYKEEKVGCGSYYDVYKAVLQLDKDHTGKEYAIRYPKSILGAQEQRNFFREIQCHYSLKHEAIVPLVGFSLPGQHNDKYAIITEYMPNSTLNNLIKLVNVGSAMENWETIKAINIFGIAAGMAYIHQQNIIYRDLKPENILLDENYYPKISGFDLSKPFKQGTENDIEQTVNIGTPLYMAPEICDDTHYSNKIDVYSYALTLYEILTTNKPFYDIEKCTIFKLFSLINQGQRPTIRDGEIPECFVELLIKCWNANSVERPSFKQIVKGFVDHKELFFNFDLVNKEEFNKYVDKAIKNLDLS</sequence>
<dbReference type="PRINTS" id="PR00109">
    <property type="entry name" value="TYRKINASE"/>
</dbReference>
<proteinExistence type="predicted"/>
<dbReference type="Pfam" id="PF00069">
    <property type="entry name" value="Pkinase"/>
    <property type="match status" value="1"/>
</dbReference>
<dbReference type="PANTHER" id="PTHR23257">
    <property type="entry name" value="SERINE-THREONINE PROTEIN KINASE"/>
    <property type="match status" value="1"/>
</dbReference>
<name>A0ABR2INL6_9EUKA</name>
<reference evidence="2 3" key="1">
    <citation type="submission" date="2024-04" db="EMBL/GenBank/DDBJ databases">
        <title>Tritrichomonas musculus Genome.</title>
        <authorList>
            <person name="Alves-Ferreira E."/>
            <person name="Grigg M."/>
            <person name="Lorenzi H."/>
            <person name="Galac M."/>
        </authorList>
    </citation>
    <scope>NUCLEOTIDE SEQUENCE [LARGE SCALE GENOMIC DNA]</scope>
    <source>
        <strain evidence="2 3">EAF2021</strain>
    </source>
</reference>
<evidence type="ECO:0000259" key="1">
    <source>
        <dbReference type="PROSITE" id="PS50011"/>
    </source>
</evidence>
<organism evidence="2 3">
    <name type="scientific">Tritrichomonas musculus</name>
    <dbReference type="NCBI Taxonomy" id="1915356"/>
    <lineage>
        <taxon>Eukaryota</taxon>
        <taxon>Metamonada</taxon>
        <taxon>Parabasalia</taxon>
        <taxon>Tritrichomonadida</taxon>
        <taxon>Tritrichomonadidae</taxon>
        <taxon>Tritrichomonas</taxon>
    </lineage>
</organism>
<evidence type="ECO:0000313" key="2">
    <source>
        <dbReference type="EMBL" id="KAK8865261.1"/>
    </source>
</evidence>
<dbReference type="SUPFAM" id="SSF56112">
    <property type="entry name" value="Protein kinase-like (PK-like)"/>
    <property type="match status" value="1"/>
</dbReference>
<feature type="domain" description="Protein kinase" evidence="1">
    <location>
        <begin position="24"/>
        <end position="298"/>
    </location>
</feature>
<comment type="caution">
    <text evidence="2">The sequence shown here is derived from an EMBL/GenBank/DDBJ whole genome shotgun (WGS) entry which is preliminary data.</text>
</comment>
<dbReference type="Gene3D" id="1.10.510.10">
    <property type="entry name" value="Transferase(Phosphotransferase) domain 1"/>
    <property type="match status" value="1"/>
</dbReference>
<gene>
    <name evidence="2" type="ORF">M9Y10_010799</name>
</gene>
<dbReference type="PANTHER" id="PTHR23257:SF958">
    <property type="entry name" value="SERINE_THREONINE-PROTEIN KINASE WNK4"/>
    <property type="match status" value="1"/>
</dbReference>
<dbReference type="InterPro" id="IPR011009">
    <property type="entry name" value="Kinase-like_dom_sf"/>
</dbReference>
<evidence type="ECO:0000313" key="3">
    <source>
        <dbReference type="Proteomes" id="UP001470230"/>
    </source>
</evidence>
<dbReference type="Proteomes" id="UP001470230">
    <property type="component" value="Unassembled WGS sequence"/>
</dbReference>
<dbReference type="EMBL" id="JAPFFF010000016">
    <property type="protein sequence ID" value="KAK8865261.1"/>
    <property type="molecule type" value="Genomic_DNA"/>
</dbReference>
<dbReference type="InterPro" id="IPR001245">
    <property type="entry name" value="Ser-Thr/Tyr_kinase_cat_dom"/>
</dbReference>
<dbReference type="PROSITE" id="PS50011">
    <property type="entry name" value="PROTEIN_KINASE_DOM"/>
    <property type="match status" value="1"/>
</dbReference>
<dbReference type="InterPro" id="IPR008271">
    <property type="entry name" value="Ser/Thr_kinase_AS"/>
</dbReference>
<dbReference type="SMART" id="SM00220">
    <property type="entry name" value="S_TKc"/>
    <property type="match status" value="1"/>
</dbReference>
<accession>A0ABR2INL6</accession>
<dbReference type="PROSITE" id="PS00108">
    <property type="entry name" value="PROTEIN_KINASE_ST"/>
    <property type="match status" value="1"/>
</dbReference>
<dbReference type="InterPro" id="IPR000719">
    <property type="entry name" value="Prot_kinase_dom"/>
</dbReference>